<proteinExistence type="predicted"/>
<keyword evidence="1" id="KW-0732">Signal</keyword>
<reference evidence="2 4" key="2">
    <citation type="journal article" date="2013" name="Nature">
        <title>Insights into bilaterian evolution from three spiralian genomes.</title>
        <authorList>
            <person name="Simakov O."/>
            <person name="Marletaz F."/>
            <person name="Cho S.J."/>
            <person name="Edsinger-Gonzales E."/>
            <person name="Havlak P."/>
            <person name="Hellsten U."/>
            <person name="Kuo D.H."/>
            <person name="Larsson T."/>
            <person name="Lv J."/>
            <person name="Arendt D."/>
            <person name="Savage R."/>
            <person name="Osoegawa K."/>
            <person name="de Jong P."/>
            <person name="Grimwood J."/>
            <person name="Chapman J.A."/>
            <person name="Shapiro H."/>
            <person name="Aerts A."/>
            <person name="Otillar R.P."/>
            <person name="Terry A.Y."/>
            <person name="Boore J.L."/>
            <person name="Grigoriev I.V."/>
            <person name="Lindberg D.R."/>
            <person name="Seaver E.C."/>
            <person name="Weisblat D.A."/>
            <person name="Putnam N.H."/>
            <person name="Rokhsar D.S."/>
        </authorList>
    </citation>
    <scope>NUCLEOTIDE SEQUENCE</scope>
    <source>
        <strain evidence="2 4">I ESC-2004</strain>
    </source>
</reference>
<reference evidence="3" key="3">
    <citation type="submission" date="2015-06" db="UniProtKB">
        <authorList>
            <consortium name="EnsemblMetazoa"/>
        </authorList>
    </citation>
    <scope>IDENTIFICATION</scope>
</reference>
<accession>R7TR40</accession>
<protein>
    <submittedName>
        <fullName evidence="2 3">Uncharacterized protein</fullName>
    </submittedName>
</protein>
<dbReference type="EMBL" id="KB308850">
    <property type="protein sequence ID" value="ELT96358.1"/>
    <property type="molecule type" value="Genomic_DNA"/>
</dbReference>
<dbReference type="Proteomes" id="UP000014760">
    <property type="component" value="Unassembled WGS sequence"/>
</dbReference>
<dbReference type="EMBL" id="AMQN01011362">
    <property type="status" value="NOT_ANNOTATED_CDS"/>
    <property type="molecule type" value="Genomic_DNA"/>
</dbReference>
<gene>
    <name evidence="2" type="ORF">CAPTEDRAFT_212066</name>
</gene>
<feature type="chain" id="PRO_5008787281" evidence="1">
    <location>
        <begin position="19"/>
        <end position="306"/>
    </location>
</feature>
<keyword evidence="4" id="KW-1185">Reference proteome</keyword>
<dbReference type="HOGENOM" id="CLU_974011_0_0_1"/>
<reference evidence="4" key="1">
    <citation type="submission" date="2012-12" db="EMBL/GenBank/DDBJ databases">
        <authorList>
            <person name="Hellsten U."/>
            <person name="Grimwood J."/>
            <person name="Chapman J.A."/>
            <person name="Shapiro H."/>
            <person name="Aerts A."/>
            <person name="Otillar R.P."/>
            <person name="Terry A.Y."/>
            <person name="Boore J.L."/>
            <person name="Simakov O."/>
            <person name="Marletaz F."/>
            <person name="Cho S.-J."/>
            <person name="Edsinger-Gonzales E."/>
            <person name="Havlak P."/>
            <person name="Kuo D.-H."/>
            <person name="Larsson T."/>
            <person name="Lv J."/>
            <person name="Arendt D."/>
            <person name="Savage R."/>
            <person name="Osoegawa K."/>
            <person name="de Jong P."/>
            <person name="Lindberg D.R."/>
            <person name="Seaver E.C."/>
            <person name="Weisblat D.A."/>
            <person name="Putnam N.H."/>
            <person name="Grigoriev I.V."/>
            <person name="Rokhsar D.S."/>
        </authorList>
    </citation>
    <scope>NUCLEOTIDE SEQUENCE</scope>
    <source>
        <strain evidence="4">I ESC-2004</strain>
    </source>
</reference>
<sequence length="306" mass="34749">MVAATAFVFLAFLTLATAGLFNHQAFKREQEPACKRLAREILRKFDDPGLLEEMPFNPRETVLWMTSIDIHNTEQLNQFVCSVAGRPTREAIQYMNNAGILEALTRRAYDYGLIVVRDLVQEWEEMAAQGEAPAEFLLGLVRIAERTGFTNLDDEGVAKLRELMSGAGSSGNGHDTYRKRSNEDVRAELHALCIRLATEPELEAAGDILRMVTGVRYQHTHTMTDFLFAVLTSSSIGELKDVLMQSNYEVYTHALNYGRTLSGMKLQQEYNQLKAIVDDDRKADYEKEEAEEWLRILRLMKEVGVF</sequence>
<feature type="signal peptide" evidence="1">
    <location>
        <begin position="1"/>
        <end position="18"/>
    </location>
</feature>
<evidence type="ECO:0000313" key="3">
    <source>
        <dbReference type="EnsemblMetazoa" id="CapteP212066"/>
    </source>
</evidence>
<evidence type="ECO:0000313" key="4">
    <source>
        <dbReference type="Proteomes" id="UP000014760"/>
    </source>
</evidence>
<dbReference type="EnsemblMetazoa" id="CapteT212066">
    <property type="protein sequence ID" value="CapteP212066"/>
    <property type="gene ID" value="CapteG212066"/>
</dbReference>
<name>R7TR40_CAPTE</name>
<organism evidence="2">
    <name type="scientific">Capitella teleta</name>
    <name type="common">Polychaete worm</name>
    <dbReference type="NCBI Taxonomy" id="283909"/>
    <lineage>
        <taxon>Eukaryota</taxon>
        <taxon>Metazoa</taxon>
        <taxon>Spiralia</taxon>
        <taxon>Lophotrochozoa</taxon>
        <taxon>Annelida</taxon>
        <taxon>Polychaeta</taxon>
        <taxon>Sedentaria</taxon>
        <taxon>Scolecida</taxon>
        <taxon>Capitellidae</taxon>
        <taxon>Capitella</taxon>
    </lineage>
</organism>
<evidence type="ECO:0000256" key="1">
    <source>
        <dbReference type="SAM" id="SignalP"/>
    </source>
</evidence>
<dbReference type="AlphaFoldDB" id="R7TR40"/>
<evidence type="ECO:0000313" key="2">
    <source>
        <dbReference type="EMBL" id="ELT96358.1"/>
    </source>
</evidence>